<evidence type="ECO:0000313" key="1">
    <source>
        <dbReference type="EMBL" id="KAA5532666.1"/>
    </source>
</evidence>
<protein>
    <submittedName>
        <fullName evidence="1">Uncharacterized protein</fullName>
    </submittedName>
</protein>
<keyword evidence="2" id="KW-1185">Reference proteome</keyword>
<comment type="caution">
    <text evidence="1">The sequence shown here is derived from an EMBL/GenBank/DDBJ whole genome shotgun (WGS) entry which is preliminary data.</text>
</comment>
<dbReference type="EMBL" id="VWSH01000004">
    <property type="protein sequence ID" value="KAA5532666.1"/>
    <property type="molecule type" value="Genomic_DNA"/>
</dbReference>
<accession>A0A5M6CC11</accession>
<gene>
    <name evidence="1" type="ORF">F0919_17955</name>
</gene>
<evidence type="ECO:0000313" key="2">
    <source>
        <dbReference type="Proteomes" id="UP000323632"/>
    </source>
</evidence>
<dbReference type="RefSeq" id="WP_150034235.1">
    <property type="nucleotide sequence ID" value="NZ_VWSH01000004.1"/>
</dbReference>
<name>A0A5M6CC11_9BACT</name>
<reference evidence="1 2" key="1">
    <citation type="submission" date="2019-09" db="EMBL/GenBank/DDBJ databases">
        <title>Genome sequence and assembly of Taibaiella sp.</title>
        <authorList>
            <person name="Chhetri G."/>
        </authorList>
    </citation>
    <scope>NUCLEOTIDE SEQUENCE [LARGE SCALE GENOMIC DNA]</scope>
    <source>
        <strain evidence="1 2">KVB11</strain>
    </source>
</reference>
<dbReference type="Proteomes" id="UP000323632">
    <property type="component" value="Unassembled WGS sequence"/>
</dbReference>
<proteinExistence type="predicted"/>
<dbReference type="AlphaFoldDB" id="A0A5M6CC11"/>
<sequence length="160" mass="18844">MMKAPPRSTKVEFERRLLAVQAWLIEGNTHAMVLKNIIDQKWSNSKRHAEKMIQLARERWIDFEDESLDKKRKFKIQELKHMKRSLAQEYRTTPEGIKALLSIEKEIIKLEGLSIKKIEISGDEEKPLQVKHIPSDVDYTKLSNEVLEKIVLARKPREDE</sequence>
<organism evidence="1 2">
    <name type="scientific">Taibaiella lutea</name>
    <dbReference type="NCBI Taxonomy" id="2608001"/>
    <lineage>
        <taxon>Bacteria</taxon>
        <taxon>Pseudomonadati</taxon>
        <taxon>Bacteroidota</taxon>
        <taxon>Chitinophagia</taxon>
        <taxon>Chitinophagales</taxon>
        <taxon>Chitinophagaceae</taxon>
        <taxon>Taibaiella</taxon>
    </lineage>
</organism>